<dbReference type="Pfam" id="PF02486">
    <property type="entry name" value="Rep_trans"/>
    <property type="match status" value="1"/>
</dbReference>
<sequence length="317" mass="35358">MYTLGVMKIPILNSTVSTKSSVDKIVAPQATIDGDAFPRTVIRGESSQTRTEYRFLRDGTPIPIDIPVPRPGVSKNAALTDWLNVTFPLTNTPESLSEFFKEFNQITGERFWSVIERPGGLHGWKRSYKFGDTSAMFAIGGQNGTAFISLPGEACALFTRRAWLDFTHLMNTQYKGKITRWDGAVDDFGGEHSVDWAVGQYQAGEFSTGGNKPSCCQHGNWICPDGRGRTFEVGKRKNGKMIRTYEKGKQLGDANSPWVRWELELHSKDREIPWDVLVNIGGYVAGAYAVMTWVTEDDCRIATLNKTAEISYEHLVG</sequence>
<reference evidence="2 3" key="1">
    <citation type="submission" date="2016-12" db="EMBL/GenBank/DDBJ databases">
        <authorList>
            <person name="Song W.-J."/>
            <person name="Kurnit D.M."/>
        </authorList>
    </citation>
    <scope>NUCLEOTIDE SEQUENCE [LARGE SCALE GENOMIC DNA]</scope>
    <source>
        <strain evidence="2 3">IMCC3135</strain>
    </source>
</reference>
<keyword evidence="3" id="KW-1185">Reference proteome</keyword>
<evidence type="ECO:0000259" key="1">
    <source>
        <dbReference type="Pfam" id="PF02486"/>
    </source>
</evidence>
<proteinExistence type="predicted"/>
<evidence type="ECO:0000313" key="2">
    <source>
        <dbReference type="EMBL" id="ASJ70592.1"/>
    </source>
</evidence>
<protein>
    <recommendedName>
        <fullName evidence="1">Replication initiation protein-like C-terminal domain-containing protein</fullName>
    </recommendedName>
</protein>
<dbReference type="Proteomes" id="UP000250079">
    <property type="component" value="Chromosome"/>
</dbReference>
<dbReference type="InterPro" id="IPR003491">
    <property type="entry name" value="REP-like_C"/>
</dbReference>
<dbReference type="AlphaFoldDB" id="A0A2Z2NH29"/>
<dbReference type="EMBL" id="CP018632">
    <property type="protein sequence ID" value="ASJ70592.1"/>
    <property type="molecule type" value="Genomic_DNA"/>
</dbReference>
<feature type="domain" description="Replication initiation protein-like C-terminal" evidence="1">
    <location>
        <begin position="176"/>
        <end position="301"/>
    </location>
</feature>
<name>A0A2Z2NH29_9GAMM</name>
<dbReference type="KEGG" id="gai:IMCC3135_02395"/>
<accession>A0A2Z2NH29</accession>
<gene>
    <name evidence="2" type="ORF">IMCC3135_02395</name>
</gene>
<organism evidence="2 3">
    <name type="scientific">Granulosicoccus antarcticus IMCC3135</name>
    <dbReference type="NCBI Taxonomy" id="1192854"/>
    <lineage>
        <taxon>Bacteria</taxon>
        <taxon>Pseudomonadati</taxon>
        <taxon>Pseudomonadota</taxon>
        <taxon>Gammaproteobacteria</taxon>
        <taxon>Chromatiales</taxon>
        <taxon>Granulosicoccaceae</taxon>
        <taxon>Granulosicoccus</taxon>
    </lineage>
</organism>
<evidence type="ECO:0000313" key="3">
    <source>
        <dbReference type="Proteomes" id="UP000250079"/>
    </source>
</evidence>